<dbReference type="Proteomes" id="UP000219259">
    <property type="component" value="Unassembled WGS sequence"/>
</dbReference>
<evidence type="ECO:0000313" key="4">
    <source>
        <dbReference type="Proteomes" id="UP000219259"/>
    </source>
</evidence>
<gene>
    <name evidence="1" type="ORF">CLI86_00940</name>
    <name evidence="2" type="ORF">TFUB20_00436</name>
</gene>
<sequence>MTEFTSQIRTIPHNDERIFSMLSDLSNLERVKARIPEDKIKRFSFSNDRCCIEIDPVGKVEFQIVDREPNKTIKFETVQSPVPLSMWIQLKQVAEKDTKMKMTVRAELNPFIKAMVSKVMQEAVDKISEVIASLPYEPSTNENT</sequence>
<evidence type="ECO:0000313" key="3">
    <source>
        <dbReference type="Proteomes" id="UP000182057"/>
    </source>
</evidence>
<reference evidence="1 4" key="2">
    <citation type="submission" date="2017-09" db="EMBL/GenBank/DDBJ databases">
        <title>Phase variable restriction modification systems are present in the genome sequences of periodontal pathogens Prevotella intermedia, Tannerella forsythia and Porphyromonas gingivalis.</title>
        <authorList>
            <person name="Haigh R.D."/>
            <person name="Crawford L."/>
            <person name="Ralph J."/>
            <person name="Wanford J."/>
            <person name="Vartoukian S.R."/>
            <person name="Hijazib K."/>
            <person name="Wade W."/>
            <person name="Oggioni M.R."/>
        </authorList>
    </citation>
    <scope>NUCLEOTIDE SEQUENCE [LARGE SCALE GENOMIC DNA]</scope>
    <source>
        <strain evidence="1 4">WW11663</strain>
    </source>
</reference>
<dbReference type="EMBL" id="FMMM01000021">
    <property type="protein sequence ID" value="SCQ18707.1"/>
    <property type="molecule type" value="Genomic_DNA"/>
</dbReference>
<reference evidence="2 3" key="1">
    <citation type="submission" date="2016-09" db="EMBL/GenBank/DDBJ databases">
        <authorList>
            <person name="Capua I."/>
            <person name="De Benedictis P."/>
            <person name="Joannis T."/>
            <person name="Lombin L.H."/>
            <person name="Cattoli G."/>
        </authorList>
    </citation>
    <scope>NUCLEOTIDE SEQUENCE [LARGE SCALE GENOMIC DNA]</scope>
    <source>
        <strain evidence="2 3">UB20</strain>
    </source>
</reference>
<name>A0A1D3UEZ7_TANFO</name>
<accession>A0A1D3UEZ7</accession>
<dbReference type="SUPFAM" id="SSF55961">
    <property type="entry name" value="Bet v1-like"/>
    <property type="match status" value="1"/>
</dbReference>
<evidence type="ECO:0000313" key="1">
    <source>
        <dbReference type="EMBL" id="PDP44941.1"/>
    </source>
</evidence>
<evidence type="ECO:0000313" key="2">
    <source>
        <dbReference type="EMBL" id="SCQ18707.1"/>
    </source>
</evidence>
<proteinExistence type="predicted"/>
<protein>
    <submittedName>
        <fullName evidence="1">Polyketide cyclase</fullName>
    </submittedName>
</protein>
<dbReference type="Gene3D" id="3.30.530.20">
    <property type="match status" value="1"/>
</dbReference>
<dbReference type="RefSeq" id="WP_060830736.1">
    <property type="nucleotide sequence ID" value="NZ_FMMM01000021.1"/>
</dbReference>
<dbReference type="Proteomes" id="UP000182057">
    <property type="component" value="Unassembled WGS sequence"/>
</dbReference>
<organism evidence="2 3">
    <name type="scientific">Tannerella forsythia</name>
    <name type="common">Bacteroides forsythus</name>
    <dbReference type="NCBI Taxonomy" id="28112"/>
    <lineage>
        <taxon>Bacteria</taxon>
        <taxon>Pseudomonadati</taxon>
        <taxon>Bacteroidota</taxon>
        <taxon>Bacteroidia</taxon>
        <taxon>Bacteroidales</taxon>
        <taxon>Tannerellaceae</taxon>
        <taxon>Tannerella</taxon>
    </lineage>
</organism>
<dbReference type="InterPro" id="IPR023393">
    <property type="entry name" value="START-like_dom_sf"/>
</dbReference>
<dbReference type="AlphaFoldDB" id="A0A1D3UEZ7"/>
<dbReference type="EMBL" id="NSLJ01000002">
    <property type="protein sequence ID" value="PDP44941.1"/>
    <property type="molecule type" value="Genomic_DNA"/>
</dbReference>
<dbReference type="OrthoDB" id="1011799at2"/>